<dbReference type="GO" id="GO:0016874">
    <property type="term" value="F:ligase activity"/>
    <property type="evidence" value="ECO:0007669"/>
    <property type="project" value="UniProtKB-KW"/>
</dbReference>
<sequence length="234" mass="26846">MAEINKFPRTKHLLDMGHSVGRDDLLMDPREVAQWIGQNLSVEEKIDGTNLGFSLGPDGSIQVQNRSHYVTSNSQTQFKALDIWISQHRAEIYELLEPGRMLFGEWMYAKHSIPYDKLPGYFVAFDLWDNARQAYLSRQERDRLLSTTTIPVVPLIYEGVVHSEQQLRDLVAQGTSRFRTGAQPLEGIYLRWDDPATGLLVRRSKIVRAEFIVGIEEGDHWTSKTLVRNTVAFE</sequence>
<dbReference type="PANTHER" id="PTHR43883">
    <property type="entry name" value="SLR0207 PROTEIN"/>
    <property type="match status" value="1"/>
</dbReference>
<dbReference type="InterPro" id="IPR021122">
    <property type="entry name" value="RNA_ligase_dom_REL/Rnl2"/>
</dbReference>
<feature type="domain" description="RNA ligase" evidence="1">
    <location>
        <begin position="41"/>
        <end position="205"/>
    </location>
</feature>
<gene>
    <name evidence="2" type="ORF">PAPYR_1228</name>
</gene>
<dbReference type="SUPFAM" id="SSF56091">
    <property type="entry name" value="DNA ligase/mRNA capping enzyme, catalytic domain"/>
    <property type="match status" value="1"/>
</dbReference>
<evidence type="ECO:0000313" key="2">
    <source>
        <dbReference type="EMBL" id="KAJ4462058.1"/>
    </source>
</evidence>
<dbReference type="Pfam" id="PF09414">
    <property type="entry name" value="RNA_ligase"/>
    <property type="match status" value="1"/>
</dbReference>
<organism evidence="2 3">
    <name type="scientific">Paratrimastix pyriformis</name>
    <dbReference type="NCBI Taxonomy" id="342808"/>
    <lineage>
        <taxon>Eukaryota</taxon>
        <taxon>Metamonada</taxon>
        <taxon>Preaxostyla</taxon>
        <taxon>Paratrimastigidae</taxon>
        <taxon>Paratrimastix</taxon>
    </lineage>
</organism>
<name>A0ABQ8USF0_9EUKA</name>
<dbReference type="InterPro" id="IPR052732">
    <property type="entry name" value="Cell-binding_unc_protein"/>
</dbReference>
<protein>
    <submittedName>
        <fullName evidence="2">DNA ligase III</fullName>
    </submittedName>
</protein>
<dbReference type="Proteomes" id="UP001141327">
    <property type="component" value="Unassembled WGS sequence"/>
</dbReference>
<evidence type="ECO:0000259" key="1">
    <source>
        <dbReference type="Pfam" id="PF09414"/>
    </source>
</evidence>
<keyword evidence="3" id="KW-1185">Reference proteome</keyword>
<dbReference type="EMBL" id="JAPMOS010000004">
    <property type="protein sequence ID" value="KAJ4462058.1"/>
    <property type="molecule type" value="Genomic_DNA"/>
</dbReference>
<keyword evidence="2" id="KW-0436">Ligase</keyword>
<reference evidence="2" key="1">
    <citation type="journal article" date="2022" name="bioRxiv">
        <title>Genomics of Preaxostyla Flagellates Illuminates Evolutionary Transitions and the Path Towards Mitochondrial Loss.</title>
        <authorList>
            <person name="Novak L.V.F."/>
            <person name="Treitli S.C."/>
            <person name="Pyrih J."/>
            <person name="Halakuc P."/>
            <person name="Pipaliya S.V."/>
            <person name="Vacek V."/>
            <person name="Brzon O."/>
            <person name="Soukal P."/>
            <person name="Eme L."/>
            <person name="Dacks J.B."/>
            <person name="Karnkowska A."/>
            <person name="Elias M."/>
            <person name="Hampl V."/>
        </authorList>
    </citation>
    <scope>NUCLEOTIDE SEQUENCE</scope>
    <source>
        <strain evidence="2">RCP-MX</strain>
    </source>
</reference>
<dbReference type="PANTHER" id="PTHR43883:SF1">
    <property type="entry name" value="GLUCONOKINASE"/>
    <property type="match status" value="1"/>
</dbReference>
<comment type="caution">
    <text evidence="2">The sequence shown here is derived from an EMBL/GenBank/DDBJ whole genome shotgun (WGS) entry which is preliminary data.</text>
</comment>
<proteinExistence type="predicted"/>
<dbReference type="Gene3D" id="3.30.470.30">
    <property type="entry name" value="DNA ligase/mRNA capping enzyme"/>
    <property type="match status" value="1"/>
</dbReference>
<accession>A0ABQ8USF0</accession>
<evidence type="ECO:0000313" key="3">
    <source>
        <dbReference type="Proteomes" id="UP001141327"/>
    </source>
</evidence>